<dbReference type="EMBL" id="SWDB01000009">
    <property type="protein sequence ID" value="TKB46285.1"/>
    <property type="molecule type" value="Genomic_DNA"/>
</dbReference>
<feature type="chain" id="PRO_5020230296" description="DUF4124 domain-containing protein" evidence="1">
    <location>
        <begin position="20"/>
        <end position="173"/>
    </location>
</feature>
<accession>A0A4U1B8D8</accession>
<protein>
    <recommendedName>
        <fullName evidence="4">DUF4124 domain-containing protein</fullName>
    </recommendedName>
</protein>
<evidence type="ECO:0000313" key="2">
    <source>
        <dbReference type="EMBL" id="TKB46285.1"/>
    </source>
</evidence>
<sequence>MKTWINLLLLTSLPFAATATNDIDPLLWGCSEISDDSKRLACFDAYLKQKSQQPSVPAKSTEPEVDNVANDAVVPVSPQPTRQQVEQQFGLEHKKTEAEQEVSEISSTLAKVQERAHNAWSFTLDNGQQWQTVESTSTRFKKGQEVIIKRGMFNSFSLKKADSNRTVKVKRID</sequence>
<dbReference type="Proteomes" id="UP000307999">
    <property type="component" value="Unassembled WGS sequence"/>
</dbReference>
<comment type="caution">
    <text evidence="2">The sequence shown here is derived from an EMBL/GenBank/DDBJ whole genome shotgun (WGS) entry which is preliminary data.</text>
</comment>
<proteinExistence type="predicted"/>
<dbReference type="OrthoDB" id="4750212at2"/>
<dbReference type="RefSeq" id="WP_136734861.1">
    <property type="nucleotide sequence ID" value="NZ_SWDB01000009.1"/>
</dbReference>
<name>A0A4U1B8D8_9GAMM</name>
<gene>
    <name evidence="2" type="ORF">E8M12_04325</name>
</gene>
<keyword evidence="1" id="KW-0732">Signal</keyword>
<keyword evidence="3" id="KW-1185">Reference proteome</keyword>
<evidence type="ECO:0000313" key="3">
    <source>
        <dbReference type="Proteomes" id="UP000307999"/>
    </source>
</evidence>
<reference evidence="2 3" key="1">
    <citation type="submission" date="2019-04" db="EMBL/GenBank/DDBJ databases">
        <title>Thalassotalea guangxiensis sp. nov., isolated from sediment of the coastal wetland.</title>
        <authorList>
            <person name="Zheng S."/>
            <person name="Zhang D."/>
        </authorList>
    </citation>
    <scope>NUCLEOTIDE SEQUENCE [LARGE SCALE GENOMIC DNA]</scope>
    <source>
        <strain evidence="2 3">ZS-4</strain>
    </source>
</reference>
<feature type="signal peptide" evidence="1">
    <location>
        <begin position="1"/>
        <end position="19"/>
    </location>
</feature>
<organism evidence="2 3">
    <name type="scientific">Thalassotalea mangrovi</name>
    <dbReference type="NCBI Taxonomy" id="2572245"/>
    <lineage>
        <taxon>Bacteria</taxon>
        <taxon>Pseudomonadati</taxon>
        <taxon>Pseudomonadota</taxon>
        <taxon>Gammaproteobacteria</taxon>
        <taxon>Alteromonadales</taxon>
        <taxon>Colwelliaceae</taxon>
        <taxon>Thalassotalea</taxon>
    </lineage>
</organism>
<dbReference type="AlphaFoldDB" id="A0A4U1B8D8"/>
<evidence type="ECO:0008006" key="4">
    <source>
        <dbReference type="Google" id="ProtNLM"/>
    </source>
</evidence>
<evidence type="ECO:0000256" key="1">
    <source>
        <dbReference type="SAM" id="SignalP"/>
    </source>
</evidence>